<feature type="compositionally biased region" description="Basic and acidic residues" evidence="2">
    <location>
        <begin position="2553"/>
        <end position="2570"/>
    </location>
</feature>
<proteinExistence type="predicted"/>
<feature type="compositionally biased region" description="Polar residues" evidence="2">
    <location>
        <begin position="150"/>
        <end position="167"/>
    </location>
</feature>
<keyword evidence="4" id="KW-0489">Methyltransferase</keyword>
<keyword evidence="1" id="KW-0175">Coiled coil</keyword>
<keyword evidence="5" id="KW-1185">Reference proteome</keyword>
<feature type="region of interest" description="Disordered" evidence="2">
    <location>
        <begin position="2553"/>
        <end position="2581"/>
    </location>
</feature>
<dbReference type="GO" id="GO:0008168">
    <property type="term" value="F:methyltransferase activity"/>
    <property type="evidence" value="ECO:0007669"/>
    <property type="project" value="UniProtKB-KW"/>
</dbReference>
<dbReference type="EMBL" id="JAIGYQ010000010">
    <property type="protein sequence ID" value="MBX7491280.1"/>
    <property type="molecule type" value="Genomic_DNA"/>
</dbReference>
<accession>A0ABS7JPI2</accession>
<gene>
    <name evidence="4" type="ORF">K4G57_07390</name>
</gene>
<feature type="compositionally biased region" description="Basic and acidic residues" evidence="2">
    <location>
        <begin position="533"/>
        <end position="548"/>
    </location>
</feature>
<feature type="region of interest" description="Disordered" evidence="2">
    <location>
        <begin position="529"/>
        <end position="548"/>
    </location>
</feature>
<dbReference type="Gene3D" id="3.40.50.300">
    <property type="entry name" value="P-loop containing nucleotide triphosphate hydrolases"/>
    <property type="match status" value="1"/>
</dbReference>
<feature type="coiled-coil region" evidence="1">
    <location>
        <begin position="1625"/>
        <end position="1680"/>
    </location>
</feature>
<feature type="compositionally biased region" description="Polar residues" evidence="2">
    <location>
        <begin position="466"/>
        <end position="513"/>
    </location>
</feature>
<dbReference type="InterPro" id="IPR052933">
    <property type="entry name" value="DNA_Protect_Modify"/>
</dbReference>
<dbReference type="InterPro" id="IPR000330">
    <property type="entry name" value="SNF2_N"/>
</dbReference>
<dbReference type="PANTHER" id="PTHR41313:SF1">
    <property type="entry name" value="DNA METHYLASE ADENINE-SPECIFIC DOMAIN-CONTAINING PROTEIN"/>
    <property type="match status" value="1"/>
</dbReference>
<dbReference type="InterPro" id="IPR027417">
    <property type="entry name" value="P-loop_NTPase"/>
</dbReference>
<dbReference type="InterPro" id="IPR029063">
    <property type="entry name" value="SAM-dependent_MTases_sf"/>
</dbReference>
<organism evidence="4 5">
    <name type="scientific">Helicobacter turcicus</name>
    <dbReference type="NCBI Taxonomy" id="2867412"/>
    <lineage>
        <taxon>Bacteria</taxon>
        <taxon>Pseudomonadati</taxon>
        <taxon>Campylobacterota</taxon>
        <taxon>Epsilonproteobacteria</taxon>
        <taxon>Campylobacterales</taxon>
        <taxon>Helicobacteraceae</taxon>
        <taxon>Helicobacter</taxon>
    </lineage>
</organism>
<feature type="compositionally biased region" description="Polar residues" evidence="2">
    <location>
        <begin position="388"/>
        <end position="411"/>
    </location>
</feature>
<feature type="compositionally biased region" description="Basic and acidic residues" evidence="2">
    <location>
        <begin position="357"/>
        <end position="384"/>
    </location>
</feature>
<feature type="compositionally biased region" description="Polar residues" evidence="2">
    <location>
        <begin position="49"/>
        <end position="64"/>
    </location>
</feature>
<evidence type="ECO:0000256" key="1">
    <source>
        <dbReference type="SAM" id="Coils"/>
    </source>
</evidence>
<reference evidence="4 5" key="1">
    <citation type="submission" date="2021-08" db="EMBL/GenBank/DDBJ databases">
        <title>Helicobacter spp. isolated from feces of Anatolian Ground Squirrel (Spermophilus xanthoprymnus) in Turkey.</title>
        <authorList>
            <person name="Aydin F."/>
            <person name="Abay S."/>
            <person name="Kayman T."/>
            <person name="Karakaya E."/>
            <person name="Saticioglu I.B."/>
        </authorList>
    </citation>
    <scope>NUCLEOTIDE SEQUENCE [LARGE SCALE GENOMIC DNA]</scope>
    <source>
        <strain evidence="4 5">Faydin-H70</strain>
    </source>
</reference>
<name>A0ABS7JPI2_9HELI</name>
<evidence type="ECO:0000313" key="4">
    <source>
        <dbReference type="EMBL" id="MBX7491280.1"/>
    </source>
</evidence>
<evidence type="ECO:0000259" key="3">
    <source>
        <dbReference type="PROSITE" id="PS51192"/>
    </source>
</evidence>
<dbReference type="Gene3D" id="3.40.50.10810">
    <property type="entry name" value="Tandem AAA-ATPase domain"/>
    <property type="match status" value="2"/>
</dbReference>
<dbReference type="PRINTS" id="PR00507">
    <property type="entry name" value="N12N6MTFRASE"/>
</dbReference>
<dbReference type="InterPro" id="IPR014001">
    <property type="entry name" value="Helicase_ATP-bd"/>
</dbReference>
<feature type="compositionally biased region" description="Basic and acidic residues" evidence="2">
    <location>
        <begin position="176"/>
        <end position="190"/>
    </location>
</feature>
<dbReference type="SMART" id="SM00487">
    <property type="entry name" value="DEXDc"/>
    <property type="match status" value="1"/>
</dbReference>
<feature type="region of interest" description="Disordered" evidence="2">
    <location>
        <begin position="314"/>
        <end position="524"/>
    </location>
</feature>
<feature type="compositionally biased region" description="Polar residues" evidence="2">
    <location>
        <begin position="439"/>
        <end position="458"/>
    </location>
</feature>
<dbReference type="PANTHER" id="PTHR41313">
    <property type="entry name" value="ADENINE-SPECIFIC METHYLTRANSFERASE"/>
    <property type="match status" value="1"/>
</dbReference>
<dbReference type="SUPFAM" id="SSF53335">
    <property type="entry name" value="S-adenosyl-L-methionine-dependent methyltransferases"/>
    <property type="match status" value="1"/>
</dbReference>
<evidence type="ECO:0000256" key="2">
    <source>
        <dbReference type="SAM" id="MobiDB-lite"/>
    </source>
</evidence>
<dbReference type="RefSeq" id="WP_221532482.1">
    <property type="nucleotide sequence ID" value="NZ_JAIGYP010000010.1"/>
</dbReference>
<feature type="region of interest" description="Disordered" evidence="2">
    <location>
        <begin position="148"/>
        <end position="285"/>
    </location>
</feature>
<dbReference type="GO" id="GO:0032259">
    <property type="term" value="P:methylation"/>
    <property type="evidence" value="ECO:0007669"/>
    <property type="project" value="UniProtKB-KW"/>
</dbReference>
<dbReference type="Pfam" id="PF00176">
    <property type="entry name" value="SNF2-rel_dom"/>
    <property type="match status" value="1"/>
</dbReference>
<dbReference type="Proteomes" id="UP000700059">
    <property type="component" value="Unassembled WGS sequence"/>
</dbReference>
<dbReference type="SUPFAM" id="SSF52540">
    <property type="entry name" value="P-loop containing nucleoside triphosphate hydrolases"/>
    <property type="match status" value="2"/>
</dbReference>
<dbReference type="InterPro" id="IPR038718">
    <property type="entry name" value="SNF2-like_sf"/>
</dbReference>
<feature type="coiled-coil region" evidence="1">
    <location>
        <begin position="1115"/>
        <end position="1142"/>
    </location>
</feature>
<dbReference type="Gene3D" id="3.40.50.150">
    <property type="entry name" value="Vaccinia Virus protein VP39"/>
    <property type="match status" value="1"/>
</dbReference>
<dbReference type="InterPro" id="IPR011639">
    <property type="entry name" value="MethylTrfase_TaqI-like_dom"/>
</dbReference>
<feature type="compositionally biased region" description="Basic and acidic residues" evidence="2">
    <location>
        <begin position="231"/>
        <end position="253"/>
    </location>
</feature>
<feature type="domain" description="Helicase ATP-binding" evidence="3">
    <location>
        <begin position="1516"/>
        <end position="1770"/>
    </location>
</feature>
<comment type="caution">
    <text evidence="4">The sequence shown here is derived from an EMBL/GenBank/DDBJ whole genome shotgun (WGS) entry which is preliminary data.</text>
</comment>
<protein>
    <submittedName>
        <fullName evidence="4">Eco57I restriction-modification methylase domain-containing protein</fullName>
    </submittedName>
</protein>
<dbReference type="Pfam" id="PF07669">
    <property type="entry name" value="Eco57I"/>
    <property type="match status" value="1"/>
</dbReference>
<dbReference type="PROSITE" id="PS51192">
    <property type="entry name" value="HELICASE_ATP_BIND_1"/>
    <property type="match status" value="1"/>
</dbReference>
<keyword evidence="4" id="KW-0808">Transferase</keyword>
<sequence>MKALLTYSNYKNLSNIAIILESLDDELLQLLESQQSQRDTSAASLLQNDNDTQSAENLNNPTQESKPKTKHSLKSYILTKALENNLELFTELAEKPDFSEVIEEYNIDTILSEFEGINTISLAIKENGNFRYYDKDLKLQVENLLKENENAQSNRKNPRILQTNTDTNTKEGGGGSRDRQTKRGGDEPIRDSNLQTRIKNEPSGIRGERDLPELNDEARLSNGMGGTIRELQTRDEQREGELQRGLRGGRDTSAEYNPRDNPPILTKEPKAEHNPTTSKPRDNHTAELEFRARIRALLQHPSITAIARETLQKLHRKANTSSTEAESNSPKEPNPNTNQETRILRDSTIPNNSHRGSPREFESSRISEPREPRIPTPRDARSEIAESNLRTEPNNSLFKSTENSTQSLTNTIPIPPNISNNKRASNHPNITEGERDSRISTQSPRGSSTNPNASSLNQELHKGIQASDSSLSTRIPQEQTILQDSNPKSLRESPTSFTQQDSSNKQDNMPQSETAREDAQSLQTTQQGFMELGVREEGETPKNREIKEEINGANTGFKYAFKTFSAYEFLKKLDGEEYKGEIDFKLSLKQRISANLEALKLLQEIFIRKQRGENPQNFSKEELFEFTRLQAENIANAEELHREFVESKLESLKQEFKDKGYFSLECPYSKKEQKILAKYTGFGGLKPLFYNADYKEIKEEILNLVGEEKFKELRESSYNAYFTPSAIIDSMFKGLEALGIPSNEKITALEPSCGIGHFITKAPANYEFIAIEKDSISASIAKLLHPKTKIYNKAFEEVLFNREFDCVIGNPPYENARAEDSRELIHNYFVLKSQSLLKEGGLSSFVISSGFMDSINNNHRMQIESENILLSAFRLPNSSFKATHTEVLSDIVFFRKTSKKEEFLKGKTKEIREFLKSNNACFLESNKAYFRDASGELENINLNKYYFSSYHSDCILGRSSFYKNQFGKSVLRVKSNDLDLTHQITQKIQANLANFSFYNKAQAFNYEGLNLAELDLSKEAKDYINNLRVENLFEYNNTFYTKEENLNIKEAYFTDELELAKKYLINQNQILDEKKTKLTYKNPLNEHEKAILRKIIAFRDLLNANLENEKNLDSSEKSNALILEQKQQLRNLREQILTLSNTKAFNVNSKNKKDKDSLIKQHSLKSLIELEKLESFKIFAVENIIKTPKKDGFDYTYQISEILSKRILYPLDKTQASNPKEALQKTINDKGYIDLSTLQSYLPNSKLEDIIKNLLENALIFPNLDSFDGRKQYCLIDEFLSGNIKKKALQLEQMIKENHNFNAYLGDYTKEHYLNTLKENFPKDIKYEDLEINFGANYIPLAIYESFIKESFFNNPKSININIQRLGSEYVLESFSKNIEESQSITIERSDINDIGIELEVFNLDGNKFFSLHRLLSHTLNNKSLEVYHLEEIEENRFKKVVEQEPTKKAMQSANAIKDLFLNFIFKHKEHREEIEKSYNAQINVFSKRKFAFVDMLETPYLNKEITLRTHQKNAIFKGIMHNSLLLDHEVGAGKTLAGVALVMEQARMRLINKALVLVPNHLSTTWGEEFIRAYPNAKILVGDKIKSKKERKEFLYRARNGDFNAIVMKHSTFENMSVMESFKKEILQKEIALFKEKLKETQILENSAQLNKKETNKLKEAIDKKIKKLEKKLEKEAKGKIYDSEIAFEDLGIDCLVVDEAHYFKNLFINTNQENIKGIPSIESKKAMKMYCATQYIHNNKGKLYFLTGTPISNSIAEFYTMQRYLQPEILKELKLEHFDDWQRTFTNITLNEELDSSGVNYTLVNRLSEFINAPELINLYKQNADIVSTEDIEKINGRLVPKVKGGGAINIIAPRSEAIANFIGIEDEFGNYNSGSIIDRMNHLSDDPKRNNILVCTSEARKAALDFRLINHLAPDYEDSKINKMIALVKEHYEDKRYANNTQLIFCDLGVSKQNSQRIDINKEDTITQESIEQIAKELKLECIIERDEEDIEIKRYYVEYQKDEEGKIIEDSNGEKEIKKVYEVEELLNLQGNFDVYASILKKLVLSGIPQKQIAFIGDAKNDKAKQELFNKVNAGIIRILIGSSAKMGTGTNVQRRIVALHELDCPWKPSELEQRRGRGVRQGNLFFEMDKENFEIAHYRYATEQTYDARMFQINEQKLKPLIQMKKADALENKRVFKGIDEEMANIAEMKAIATGNPFILEKHKIENLLNSEKNYKKYYEKSILSSERALKEEESKYKSIQEALEALREMFNNKGFEQENYEVLALNYKTTKKANKQEDKNFQKTRNLIDLKLLEVIRGAKDYADKEGNIEVLEANNIKLLLRVGFLSDSKGRLLISGILQTQKGKKFAPNNLRFVFENGILGDIKLSALLAKIKNTLQKVPALLEQKSKELKECEDAIKDKKRFLETNTIENYKREPLLKVLNQDFFNINAIFKIRQERRKEGIKINLDSKEIAHLLPQYPKYLDSKGNLRVEDFKSDGQRLENKAEAKGYVKEAKEAESQNAKACKTEVNQTTACQTNPTTCHSEHSKESLKAKNKMNEEIKAENVEPKRVQETKQVESKKDSTLQIAQSKDKVRETHKLQEQIETRIRLKEFSTKDNLEDKMKILTQNMINIQRKPHSKRIIDRGHGV</sequence>
<feature type="coiled-coil region" evidence="1">
    <location>
        <begin position="2228"/>
        <end position="2255"/>
    </location>
</feature>
<feature type="compositionally biased region" description="Basic and acidic residues" evidence="2">
    <location>
        <begin position="267"/>
        <end position="285"/>
    </location>
</feature>
<feature type="compositionally biased region" description="Polar residues" evidence="2">
    <location>
        <begin position="319"/>
        <end position="341"/>
    </location>
</feature>
<feature type="region of interest" description="Disordered" evidence="2">
    <location>
        <begin position="49"/>
        <end position="71"/>
    </location>
</feature>
<feature type="compositionally biased region" description="Basic and acidic residues" evidence="2">
    <location>
        <begin position="206"/>
        <end position="219"/>
    </location>
</feature>
<evidence type="ECO:0000313" key="5">
    <source>
        <dbReference type="Proteomes" id="UP000700059"/>
    </source>
</evidence>